<accession>A0A0K8NUQ5</accession>
<reference evidence="2" key="1">
    <citation type="submission" date="2015-07" db="EMBL/GenBank/DDBJ databases">
        <title>Discovery of a poly(ethylene terephthalate assimilation.</title>
        <authorList>
            <person name="Yoshida S."/>
            <person name="Hiraga K."/>
            <person name="Takehana T."/>
            <person name="Taniguchi I."/>
            <person name="Yamaji H."/>
            <person name="Maeda Y."/>
            <person name="Toyohara K."/>
            <person name="Miyamoto K."/>
            <person name="Kimura Y."/>
            <person name="Oda K."/>
        </authorList>
    </citation>
    <scope>NUCLEOTIDE SEQUENCE [LARGE SCALE GENOMIC DNA]</scope>
    <source>
        <strain evidence="2">NBRC 110686 / TISTR 2288 / 201-F6</strain>
    </source>
</reference>
<gene>
    <name evidence="1" type="ORF">ISF6_3882</name>
</gene>
<reference evidence="1 2" key="2">
    <citation type="journal article" date="2016" name="Science">
        <title>A bacterium that degrades and assimilates poly(ethylene terephthalate).</title>
        <authorList>
            <person name="Yoshida S."/>
            <person name="Hiraga K."/>
            <person name="Takehana T."/>
            <person name="Taniguchi I."/>
            <person name="Yamaji H."/>
            <person name="Maeda Y."/>
            <person name="Toyohara K."/>
            <person name="Miyamoto K."/>
            <person name="Kimura Y."/>
            <person name="Oda K."/>
        </authorList>
    </citation>
    <scope>NUCLEOTIDE SEQUENCE [LARGE SCALE GENOMIC DNA]</scope>
    <source>
        <strain evidence="2">NBRC 110686 / TISTR 2288 / 201-F6</strain>
    </source>
</reference>
<dbReference type="EMBL" id="BBYR01000006">
    <property type="protein sequence ID" value="GAP34103.1"/>
    <property type="molecule type" value="Genomic_DNA"/>
</dbReference>
<organism evidence="1 2">
    <name type="scientific">Piscinibacter sakaiensis</name>
    <name type="common">Ideonella sakaiensis</name>
    <dbReference type="NCBI Taxonomy" id="1547922"/>
    <lineage>
        <taxon>Bacteria</taxon>
        <taxon>Pseudomonadati</taxon>
        <taxon>Pseudomonadota</taxon>
        <taxon>Betaproteobacteria</taxon>
        <taxon>Burkholderiales</taxon>
        <taxon>Sphaerotilaceae</taxon>
        <taxon>Piscinibacter</taxon>
    </lineage>
</organism>
<dbReference type="AlphaFoldDB" id="A0A0K8NUQ5"/>
<dbReference type="Proteomes" id="UP000037660">
    <property type="component" value="Unassembled WGS sequence"/>
</dbReference>
<evidence type="ECO:0000313" key="1">
    <source>
        <dbReference type="EMBL" id="GAP34103.1"/>
    </source>
</evidence>
<sequence length="62" mass="6951">MEIARLRAEPARVKMERDILGKGDGVFREGAGVKYAWIERHRMDWPVSLACQVLGVRARAAG</sequence>
<name>A0A0K8NUQ5_PISS1</name>
<comment type="caution">
    <text evidence="1">The sequence shown here is derived from an EMBL/GenBank/DDBJ whole genome shotgun (WGS) entry which is preliminary data.</text>
</comment>
<keyword evidence="2" id="KW-1185">Reference proteome</keyword>
<evidence type="ECO:0000313" key="2">
    <source>
        <dbReference type="Proteomes" id="UP000037660"/>
    </source>
</evidence>
<proteinExistence type="predicted"/>
<protein>
    <submittedName>
        <fullName evidence="1">Uncharacterized protein</fullName>
    </submittedName>
</protein>